<dbReference type="SMART" id="SM00387">
    <property type="entry name" value="HATPase_c"/>
    <property type="match status" value="1"/>
</dbReference>
<dbReference type="RefSeq" id="WP_184832297.1">
    <property type="nucleotide sequence ID" value="NZ_JACHMN010000001.1"/>
</dbReference>
<keyword evidence="6 11" id="KW-0418">Kinase</keyword>
<accession>A0A841BEI2</accession>
<dbReference type="GO" id="GO:0046983">
    <property type="term" value="F:protein dimerization activity"/>
    <property type="evidence" value="ECO:0007669"/>
    <property type="project" value="InterPro"/>
</dbReference>
<organism evidence="11 12">
    <name type="scientific">Allocatelliglobosispora scoriae</name>
    <dbReference type="NCBI Taxonomy" id="643052"/>
    <lineage>
        <taxon>Bacteria</taxon>
        <taxon>Bacillati</taxon>
        <taxon>Actinomycetota</taxon>
        <taxon>Actinomycetes</taxon>
        <taxon>Micromonosporales</taxon>
        <taxon>Micromonosporaceae</taxon>
        <taxon>Allocatelliglobosispora</taxon>
    </lineage>
</organism>
<evidence type="ECO:0000256" key="9">
    <source>
        <dbReference type="SAM" id="Phobius"/>
    </source>
</evidence>
<gene>
    <name evidence="11" type="ORF">F4553_000876</name>
</gene>
<evidence type="ECO:0000259" key="10">
    <source>
        <dbReference type="SMART" id="SM00387"/>
    </source>
</evidence>
<keyword evidence="4" id="KW-0808">Transferase</keyword>
<evidence type="ECO:0000313" key="12">
    <source>
        <dbReference type="Proteomes" id="UP000587527"/>
    </source>
</evidence>
<keyword evidence="9" id="KW-0812">Transmembrane</keyword>
<sequence length="436" mass="45781">MIQNVKRGHVRSAGLWAARRSGPGLRRRPGLLSRAIVVLAGLLAAMAVLGVGSATALATRGDVVWTTVVLTSAVAVAVHPVLRRCQRWLLRRADPRRQIAVDLAARYLRRVLADSPYDPSAETAGQLAQDAIRAALDDPRAQLILALPGARGWVDVDGRPVTGPSERHRGHVELVAGVGGQVMAYILYGSDTEPDQTGAAGVIDELRVLIERAVFRATVRDQAERIVAERERADRAALAERVRLERDLHDGVQGRLVALALNLQLARQAVGDPATEALLRDSVGDLRVALDDLRGLAAGRAPDLLVRSGLAAAVGDLASKLPRPVQVEVADVRLAPETEAAAYFVVAEALTNAVKHARASDIRARVCAEPAVLRIEVTDDGRGSADPDGAGLRGIAARVALAGGVFAVGDRPGGGTAVRVELPLPPVGGGAGRPPA</sequence>
<dbReference type="InterPro" id="IPR036890">
    <property type="entry name" value="HATPase_C_sf"/>
</dbReference>
<evidence type="ECO:0000256" key="2">
    <source>
        <dbReference type="ARBA" id="ARBA00012438"/>
    </source>
</evidence>
<evidence type="ECO:0000256" key="1">
    <source>
        <dbReference type="ARBA" id="ARBA00000085"/>
    </source>
</evidence>
<keyword evidence="7" id="KW-0067">ATP-binding</keyword>
<feature type="transmembrane region" description="Helical" evidence="9">
    <location>
        <begin position="63"/>
        <end position="82"/>
    </location>
</feature>
<dbReference type="AlphaFoldDB" id="A0A841BEI2"/>
<comment type="caution">
    <text evidence="11">The sequence shown here is derived from an EMBL/GenBank/DDBJ whole genome shotgun (WGS) entry which is preliminary data.</text>
</comment>
<evidence type="ECO:0000256" key="4">
    <source>
        <dbReference type="ARBA" id="ARBA00022679"/>
    </source>
</evidence>
<name>A0A841BEI2_9ACTN</name>
<protein>
    <recommendedName>
        <fullName evidence="2">histidine kinase</fullName>
        <ecNumber evidence="2">2.7.13.3</ecNumber>
    </recommendedName>
</protein>
<dbReference type="PANTHER" id="PTHR24421:SF10">
    <property type="entry name" value="NITRATE_NITRITE SENSOR PROTEIN NARQ"/>
    <property type="match status" value="1"/>
</dbReference>
<dbReference type="Pfam" id="PF02518">
    <property type="entry name" value="HATPase_c"/>
    <property type="match status" value="1"/>
</dbReference>
<dbReference type="GO" id="GO:0000155">
    <property type="term" value="F:phosphorelay sensor kinase activity"/>
    <property type="evidence" value="ECO:0007669"/>
    <property type="project" value="InterPro"/>
</dbReference>
<evidence type="ECO:0000256" key="8">
    <source>
        <dbReference type="ARBA" id="ARBA00023012"/>
    </source>
</evidence>
<dbReference type="EMBL" id="JACHMN010000001">
    <property type="protein sequence ID" value="MBB5867497.1"/>
    <property type="molecule type" value="Genomic_DNA"/>
</dbReference>
<dbReference type="EC" id="2.7.13.3" evidence="2"/>
<dbReference type="InterPro" id="IPR050482">
    <property type="entry name" value="Sensor_HK_TwoCompSys"/>
</dbReference>
<evidence type="ECO:0000256" key="5">
    <source>
        <dbReference type="ARBA" id="ARBA00022741"/>
    </source>
</evidence>
<evidence type="ECO:0000313" key="11">
    <source>
        <dbReference type="EMBL" id="MBB5867497.1"/>
    </source>
</evidence>
<reference evidence="11 12" key="1">
    <citation type="submission" date="2020-08" db="EMBL/GenBank/DDBJ databases">
        <title>Sequencing the genomes of 1000 actinobacteria strains.</title>
        <authorList>
            <person name="Klenk H.-P."/>
        </authorList>
    </citation>
    <scope>NUCLEOTIDE SEQUENCE [LARGE SCALE GENOMIC DNA]</scope>
    <source>
        <strain evidence="11 12">DSM 45362</strain>
    </source>
</reference>
<dbReference type="PANTHER" id="PTHR24421">
    <property type="entry name" value="NITRATE/NITRITE SENSOR PROTEIN NARX-RELATED"/>
    <property type="match status" value="1"/>
</dbReference>
<keyword evidence="3" id="KW-0597">Phosphoprotein</keyword>
<dbReference type="InterPro" id="IPR003594">
    <property type="entry name" value="HATPase_dom"/>
</dbReference>
<evidence type="ECO:0000256" key="7">
    <source>
        <dbReference type="ARBA" id="ARBA00022840"/>
    </source>
</evidence>
<keyword evidence="9" id="KW-0472">Membrane</keyword>
<dbReference type="InterPro" id="IPR011712">
    <property type="entry name" value="Sig_transdc_His_kin_sub3_dim/P"/>
</dbReference>
<feature type="transmembrane region" description="Helical" evidence="9">
    <location>
        <begin position="35"/>
        <end position="57"/>
    </location>
</feature>
<dbReference type="GO" id="GO:0005524">
    <property type="term" value="F:ATP binding"/>
    <property type="evidence" value="ECO:0007669"/>
    <property type="project" value="UniProtKB-KW"/>
</dbReference>
<dbReference type="CDD" id="cd16917">
    <property type="entry name" value="HATPase_UhpB-NarQ-NarX-like"/>
    <property type="match status" value="1"/>
</dbReference>
<proteinExistence type="predicted"/>
<keyword evidence="9" id="KW-1133">Transmembrane helix</keyword>
<evidence type="ECO:0000256" key="6">
    <source>
        <dbReference type="ARBA" id="ARBA00022777"/>
    </source>
</evidence>
<dbReference type="Gene3D" id="3.30.565.10">
    <property type="entry name" value="Histidine kinase-like ATPase, C-terminal domain"/>
    <property type="match status" value="1"/>
</dbReference>
<dbReference type="Proteomes" id="UP000587527">
    <property type="component" value="Unassembled WGS sequence"/>
</dbReference>
<dbReference type="GO" id="GO:0016020">
    <property type="term" value="C:membrane"/>
    <property type="evidence" value="ECO:0007669"/>
    <property type="project" value="InterPro"/>
</dbReference>
<keyword evidence="5" id="KW-0547">Nucleotide-binding</keyword>
<feature type="domain" description="Histidine kinase/HSP90-like ATPase" evidence="10">
    <location>
        <begin position="337"/>
        <end position="426"/>
    </location>
</feature>
<comment type="catalytic activity">
    <reaction evidence="1">
        <text>ATP + protein L-histidine = ADP + protein N-phospho-L-histidine.</text>
        <dbReference type="EC" id="2.7.13.3"/>
    </reaction>
</comment>
<dbReference type="Gene3D" id="1.20.5.1930">
    <property type="match status" value="1"/>
</dbReference>
<keyword evidence="12" id="KW-1185">Reference proteome</keyword>
<dbReference type="SUPFAM" id="SSF55874">
    <property type="entry name" value="ATPase domain of HSP90 chaperone/DNA topoisomerase II/histidine kinase"/>
    <property type="match status" value="1"/>
</dbReference>
<evidence type="ECO:0000256" key="3">
    <source>
        <dbReference type="ARBA" id="ARBA00022553"/>
    </source>
</evidence>
<dbReference type="Pfam" id="PF07730">
    <property type="entry name" value="HisKA_3"/>
    <property type="match status" value="1"/>
</dbReference>
<keyword evidence="8" id="KW-0902">Two-component regulatory system</keyword>